<keyword evidence="9" id="KW-1133">Transmembrane helix</keyword>
<keyword evidence="9" id="KW-0472">Membrane</keyword>
<name>A0A9P4I2E7_9PEZI</name>
<keyword evidence="7" id="KW-0539">Nucleus</keyword>
<dbReference type="GO" id="GO:0045944">
    <property type="term" value="P:positive regulation of transcription by RNA polymerase II"/>
    <property type="evidence" value="ECO:0007669"/>
    <property type="project" value="TreeGrafter"/>
</dbReference>
<dbReference type="Pfam" id="PF00172">
    <property type="entry name" value="Zn_clus"/>
    <property type="match status" value="1"/>
</dbReference>
<evidence type="ECO:0000256" key="2">
    <source>
        <dbReference type="ARBA" id="ARBA00022723"/>
    </source>
</evidence>
<evidence type="ECO:0000256" key="7">
    <source>
        <dbReference type="ARBA" id="ARBA00023242"/>
    </source>
</evidence>
<evidence type="ECO:0000256" key="9">
    <source>
        <dbReference type="SAM" id="Phobius"/>
    </source>
</evidence>
<feature type="region of interest" description="Disordered" evidence="8">
    <location>
        <begin position="1"/>
        <end position="34"/>
    </location>
</feature>
<dbReference type="GO" id="GO:0008270">
    <property type="term" value="F:zinc ion binding"/>
    <property type="evidence" value="ECO:0007669"/>
    <property type="project" value="InterPro"/>
</dbReference>
<dbReference type="Proteomes" id="UP000799776">
    <property type="component" value="Unassembled WGS sequence"/>
</dbReference>
<feature type="region of interest" description="Disordered" evidence="8">
    <location>
        <begin position="660"/>
        <end position="698"/>
    </location>
</feature>
<sequence length="808" mass="90963">QELDPRDQSEQPSPDEADDHGPRPNAPMQKRRRVTRACDECRRKKIKCDGKQPCTHCTVYSYECTYDQPSNRRRNAAPQYVETLEKRMKRAEALLAVVLPSVDLDDPSLVAGLQDGSLPALPQSRPYPIAMNGAANPQVDKVARTDTMNPQTQPDEGRLESMVRATGQLDLDEHGYWDYHGHSSGLSFMRRMREQFDLMGKGESDSSPFAKSRPISQVFESPKSAHESPAMFESLLPGGVELPPKEKARSLCENALQDASILLRVVHLPTFFKNFERMYSKPHEEYGAFENSFLPLLYMVLALGTLFAKDEDDLDKLGYEEAINEGVQYFKAARSILDIAVCRDTNALQAVVFMILFLQSSAKLSTCYAYIGVALRSALRMGLHRSMSDRFNPIEAETRKRTFWVIRKMDIYVGAMLGLPHTMSSDEIDQDYPAEIDDEYLTETEYLPQPEGHIAIQSACNAHTRLVDILSKIVRVVYPIKGKTHVLHGQKIKSYTVSYGDIRDIERELQQWMESLPMGLKPGGEQSPIITRCRQLLRMAYAHAQMMLYRPFIHYVSKSPNCNSLDKRAFACASACVSVSRNIIHITADMKKRGLLIGAYWFTMYTTFFGIMTLIYFALENPESPTSQEVLKEAEEGKAAVFEQLPERIQRGREIALAAANRKRRQAPSPHPPDMNDPQQAQPRRAATFPFNSPPNDDIKRASFPANLPRTLDLQNQHYSNFQPGVPSPTAATIFSTPSSTSSAPVHAPTFTGIAPPPHQYTQFSPVHNTYIERINGLNPPIPDISAMMFPSADPLAYPNQPMTTYEN</sequence>
<comment type="subcellular location">
    <subcellularLocation>
        <location evidence="1">Nucleus</location>
    </subcellularLocation>
</comment>
<dbReference type="InterPro" id="IPR007219">
    <property type="entry name" value="XnlR_reg_dom"/>
</dbReference>
<dbReference type="SUPFAM" id="SSF57701">
    <property type="entry name" value="Zn2/Cys6 DNA-binding domain"/>
    <property type="match status" value="1"/>
</dbReference>
<evidence type="ECO:0000256" key="8">
    <source>
        <dbReference type="SAM" id="MobiDB-lite"/>
    </source>
</evidence>
<keyword evidence="6" id="KW-0804">Transcription</keyword>
<dbReference type="Gene3D" id="4.10.240.10">
    <property type="entry name" value="Zn(2)-C6 fungal-type DNA-binding domain"/>
    <property type="match status" value="1"/>
</dbReference>
<organism evidence="11 12">
    <name type="scientific">Saccharata proteae CBS 121410</name>
    <dbReference type="NCBI Taxonomy" id="1314787"/>
    <lineage>
        <taxon>Eukaryota</taxon>
        <taxon>Fungi</taxon>
        <taxon>Dikarya</taxon>
        <taxon>Ascomycota</taxon>
        <taxon>Pezizomycotina</taxon>
        <taxon>Dothideomycetes</taxon>
        <taxon>Dothideomycetes incertae sedis</taxon>
        <taxon>Botryosphaeriales</taxon>
        <taxon>Saccharataceae</taxon>
        <taxon>Saccharata</taxon>
    </lineage>
</organism>
<keyword evidence="2" id="KW-0479">Metal-binding</keyword>
<feature type="transmembrane region" description="Helical" evidence="9">
    <location>
        <begin position="599"/>
        <end position="619"/>
    </location>
</feature>
<keyword evidence="12" id="KW-1185">Reference proteome</keyword>
<evidence type="ECO:0000313" key="11">
    <source>
        <dbReference type="EMBL" id="KAF2091942.1"/>
    </source>
</evidence>
<dbReference type="CDD" id="cd12148">
    <property type="entry name" value="fungal_TF_MHR"/>
    <property type="match status" value="1"/>
</dbReference>
<dbReference type="EMBL" id="ML978711">
    <property type="protein sequence ID" value="KAF2091942.1"/>
    <property type="molecule type" value="Genomic_DNA"/>
</dbReference>
<evidence type="ECO:0000313" key="12">
    <source>
        <dbReference type="Proteomes" id="UP000799776"/>
    </source>
</evidence>
<protein>
    <recommendedName>
        <fullName evidence="10">Zn(2)-C6 fungal-type domain-containing protein</fullName>
    </recommendedName>
</protein>
<dbReference type="CDD" id="cd00067">
    <property type="entry name" value="GAL4"/>
    <property type="match status" value="1"/>
</dbReference>
<proteinExistence type="predicted"/>
<reference evidence="11" key="1">
    <citation type="journal article" date="2020" name="Stud. Mycol.">
        <title>101 Dothideomycetes genomes: a test case for predicting lifestyles and emergence of pathogens.</title>
        <authorList>
            <person name="Haridas S."/>
            <person name="Albert R."/>
            <person name="Binder M."/>
            <person name="Bloem J."/>
            <person name="Labutti K."/>
            <person name="Salamov A."/>
            <person name="Andreopoulos B."/>
            <person name="Baker S."/>
            <person name="Barry K."/>
            <person name="Bills G."/>
            <person name="Bluhm B."/>
            <person name="Cannon C."/>
            <person name="Castanera R."/>
            <person name="Culley D."/>
            <person name="Daum C."/>
            <person name="Ezra D."/>
            <person name="Gonzalez J."/>
            <person name="Henrissat B."/>
            <person name="Kuo A."/>
            <person name="Liang C."/>
            <person name="Lipzen A."/>
            <person name="Lutzoni F."/>
            <person name="Magnuson J."/>
            <person name="Mondo S."/>
            <person name="Nolan M."/>
            <person name="Ohm R."/>
            <person name="Pangilinan J."/>
            <person name="Park H.-J."/>
            <person name="Ramirez L."/>
            <person name="Alfaro M."/>
            <person name="Sun H."/>
            <person name="Tritt A."/>
            <person name="Yoshinaga Y."/>
            <person name="Zwiers L.-H."/>
            <person name="Turgeon B."/>
            <person name="Goodwin S."/>
            <person name="Spatafora J."/>
            <person name="Crous P."/>
            <person name="Grigoriev I."/>
        </authorList>
    </citation>
    <scope>NUCLEOTIDE SEQUENCE</scope>
    <source>
        <strain evidence="11">CBS 121410</strain>
    </source>
</reference>
<evidence type="ECO:0000256" key="5">
    <source>
        <dbReference type="ARBA" id="ARBA00023125"/>
    </source>
</evidence>
<dbReference type="AlphaFoldDB" id="A0A9P4I2E7"/>
<dbReference type="PANTHER" id="PTHR47540">
    <property type="entry name" value="THIAMINE REPRESSIBLE GENES REGULATORY PROTEIN THI5"/>
    <property type="match status" value="1"/>
</dbReference>
<dbReference type="OrthoDB" id="422427at2759"/>
<dbReference type="GO" id="GO:0000981">
    <property type="term" value="F:DNA-binding transcription factor activity, RNA polymerase II-specific"/>
    <property type="evidence" value="ECO:0007669"/>
    <property type="project" value="InterPro"/>
</dbReference>
<keyword evidence="3" id="KW-0862">Zinc</keyword>
<dbReference type="PANTHER" id="PTHR47540:SF1">
    <property type="entry name" value="ACTIVATOR OF STRESS GENES 1-RELATED"/>
    <property type="match status" value="1"/>
</dbReference>
<dbReference type="GO" id="GO:0043565">
    <property type="term" value="F:sequence-specific DNA binding"/>
    <property type="evidence" value="ECO:0007669"/>
    <property type="project" value="TreeGrafter"/>
</dbReference>
<dbReference type="GO" id="GO:0006351">
    <property type="term" value="P:DNA-templated transcription"/>
    <property type="evidence" value="ECO:0007669"/>
    <property type="project" value="InterPro"/>
</dbReference>
<dbReference type="GO" id="GO:0005634">
    <property type="term" value="C:nucleus"/>
    <property type="evidence" value="ECO:0007669"/>
    <property type="project" value="UniProtKB-SubCell"/>
</dbReference>
<feature type="non-terminal residue" evidence="11">
    <location>
        <position position="1"/>
    </location>
</feature>
<dbReference type="SMART" id="SM00066">
    <property type="entry name" value="GAL4"/>
    <property type="match status" value="1"/>
</dbReference>
<accession>A0A9P4I2E7</accession>
<dbReference type="SMART" id="SM00906">
    <property type="entry name" value="Fungal_trans"/>
    <property type="match status" value="1"/>
</dbReference>
<keyword evidence="4" id="KW-0805">Transcription regulation</keyword>
<dbReference type="PROSITE" id="PS00463">
    <property type="entry name" value="ZN2_CY6_FUNGAL_1"/>
    <property type="match status" value="1"/>
</dbReference>
<dbReference type="InterPro" id="IPR051711">
    <property type="entry name" value="Stress_Response_Reg"/>
</dbReference>
<evidence type="ECO:0000256" key="4">
    <source>
        <dbReference type="ARBA" id="ARBA00023015"/>
    </source>
</evidence>
<keyword evidence="9" id="KW-0812">Transmembrane</keyword>
<feature type="domain" description="Zn(2)-C6 fungal-type" evidence="10">
    <location>
        <begin position="37"/>
        <end position="66"/>
    </location>
</feature>
<feature type="non-terminal residue" evidence="11">
    <location>
        <position position="808"/>
    </location>
</feature>
<gene>
    <name evidence="11" type="ORF">K490DRAFT_11796</name>
</gene>
<dbReference type="InterPro" id="IPR001138">
    <property type="entry name" value="Zn2Cys6_DnaBD"/>
</dbReference>
<evidence type="ECO:0000259" key="10">
    <source>
        <dbReference type="PROSITE" id="PS50048"/>
    </source>
</evidence>
<evidence type="ECO:0000256" key="3">
    <source>
        <dbReference type="ARBA" id="ARBA00022833"/>
    </source>
</evidence>
<evidence type="ECO:0000256" key="1">
    <source>
        <dbReference type="ARBA" id="ARBA00004123"/>
    </source>
</evidence>
<comment type="caution">
    <text evidence="11">The sequence shown here is derived from an EMBL/GenBank/DDBJ whole genome shotgun (WGS) entry which is preliminary data.</text>
</comment>
<evidence type="ECO:0000256" key="6">
    <source>
        <dbReference type="ARBA" id="ARBA00023163"/>
    </source>
</evidence>
<keyword evidence="5" id="KW-0238">DNA-binding</keyword>
<dbReference type="Pfam" id="PF04082">
    <property type="entry name" value="Fungal_trans"/>
    <property type="match status" value="1"/>
</dbReference>
<dbReference type="PROSITE" id="PS50048">
    <property type="entry name" value="ZN2_CY6_FUNGAL_2"/>
    <property type="match status" value="1"/>
</dbReference>
<dbReference type="InterPro" id="IPR036864">
    <property type="entry name" value="Zn2-C6_fun-type_DNA-bd_sf"/>
</dbReference>